<organism evidence="2 3">
    <name type="scientific">Natronocella acetinitrilica</name>
    <dbReference type="NCBI Taxonomy" id="414046"/>
    <lineage>
        <taxon>Bacteria</taxon>
        <taxon>Pseudomonadati</taxon>
        <taxon>Pseudomonadota</taxon>
        <taxon>Gammaproteobacteria</taxon>
        <taxon>Chromatiales</taxon>
        <taxon>Ectothiorhodospiraceae</taxon>
        <taxon>Natronocella</taxon>
    </lineage>
</organism>
<evidence type="ECO:0000313" key="2">
    <source>
        <dbReference type="EMBL" id="MCP1675858.1"/>
    </source>
</evidence>
<protein>
    <submittedName>
        <fullName evidence="2">Photosynthetic complex assembly protein</fullName>
    </submittedName>
</protein>
<dbReference type="EMBL" id="JALJXV010000007">
    <property type="protein sequence ID" value="MCP1675858.1"/>
    <property type="molecule type" value="Genomic_DNA"/>
</dbReference>
<evidence type="ECO:0000256" key="1">
    <source>
        <dbReference type="SAM" id="Phobius"/>
    </source>
</evidence>
<dbReference type="InterPro" id="IPR017495">
    <property type="entry name" value="PuhC"/>
</dbReference>
<keyword evidence="3" id="KW-1185">Reference proteome</keyword>
<sequence>MSDHHSLEESMPRAPLIAIAVLIGFTLLLVTTVRVLGLTAGDEPAAALVDRQLHFEDLGGGYIAIIDATSDSHLQSIGPGEQGFIRATVRGLAQQRLRQGSGPGEPFVLSGRADGRLFLEDPVTGRIIDLTAFGHTNASAFAELLTAEIGVQ</sequence>
<name>A0AAE3KD54_9GAMM</name>
<dbReference type="RefSeq" id="WP_253479870.1">
    <property type="nucleotide sequence ID" value="NZ_JALJXV010000007.1"/>
</dbReference>
<evidence type="ECO:0000313" key="3">
    <source>
        <dbReference type="Proteomes" id="UP001205843"/>
    </source>
</evidence>
<dbReference type="Proteomes" id="UP001205843">
    <property type="component" value="Unassembled WGS sequence"/>
</dbReference>
<keyword evidence="1" id="KW-1133">Transmembrane helix</keyword>
<gene>
    <name evidence="2" type="ORF">J2T57_003013</name>
</gene>
<keyword evidence="1" id="KW-0812">Transmembrane</keyword>
<proteinExistence type="predicted"/>
<reference evidence="2" key="1">
    <citation type="submission" date="2022-03" db="EMBL/GenBank/DDBJ databases">
        <title>Genomic Encyclopedia of Type Strains, Phase III (KMG-III): the genomes of soil and plant-associated and newly described type strains.</title>
        <authorList>
            <person name="Whitman W."/>
        </authorList>
    </citation>
    <scope>NUCLEOTIDE SEQUENCE</scope>
    <source>
        <strain evidence="2">ANL 6-2</strain>
    </source>
</reference>
<dbReference type="NCBIfam" id="TIGR03054">
    <property type="entry name" value="photo_alph_chp1"/>
    <property type="match status" value="1"/>
</dbReference>
<comment type="caution">
    <text evidence="2">The sequence shown here is derived from an EMBL/GenBank/DDBJ whole genome shotgun (WGS) entry which is preliminary data.</text>
</comment>
<keyword evidence="1" id="KW-0472">Membrane</keyword>
<dbReference type="AlphaFoldDB" id="A0AAE3KD54"/>
<feature type="transmembrane region" description="Helical" evidence="1">
    <location>
        <begin position="16"/>
        <end position="36"/>
    </location>
</feature>
<accession>A0AAE3KD54</accession>